<feature type="non-terminal residue" evidence="7">
    <location>
        <position position="73"/>
    </location>
</feature>
<keyword evidence="2" id="KW-1003">Cell membrane</keyword>
<organism evidence="7 8">
    <name type="scientific">Streptococcus pasteurianus</name>
    <dbReference type="NCBI Taxonomy" id="197614"/>
    <lineage>
        <taxon>Bacteria</taxon>
        <taxon>Bacillati</taxon>
        <taxon>Bacillota</taxon>
        <taxon>Bacilli</taxon>
        <taxon>Lactobacillales</taxon>
        <taxon>Streptococcaceae</taxon>
        <taxon>Streptococcus</taxon>
    </lineage>
</organism>
<evidence type="ECO:0000256" key="3">
    <source>
        <dbReference type="ARBA" id="ARBA00022692"/>
    </source>
</evidence>
<keyword evidence="4" id="KW-1133">Transmembrane helix</keyword>
<keyword evidence="7" id="KW-0675">Receptor</keyword>
<keyword evidence="5" id="KW-0472">Membrane</keyword>
<dbReference type="Pfam" id="PF07694">
    <property type="entry name" value="5TM-5TMR_LYT"/>
    <property type="match status" value="1"/>
</dbReference>
<comment type="caution">
    <text evidence="7">The sequence shown here is derived from an EMBL/GenBank/DDBJ whole genome shotgun (WGS) entry which is preliminary data.</text>
</comment>
<dbReference type="GO" id="GO:0071555">
    <property type="term" value="P:cell wall organization"/>
    <property type="evidence" value="ECO:0007669"/>
    <property type="project" value="InterPro"/>
</dbReference>
<dbReference type="GO" id="GO:0000155">
    <property type="term" value="F:phosphorelay sensor kinase activity"/>
    <property type="evidence" value="ECO:0007669"/>
    <property type="project" value="InterPro"/>
</dbReference>
<dbReference type="Proteomes" id="UP001237917">
    <property type="component" value="Unassembled WGS sequence"/>
</dbReference>
<feature type="domain" description="Signal transduction histidine kinase 5TM receptor LytS transmembrane region" evidence="6">
    <location>
        <begin position="14"/>
        <end position="73"/>
    </location>
</feature>
<evidence type="ECO:0000313" key="7">
    <source>
        <dbReference type="EMBL" id="MDK7294415.1"/>
    </source>
</evidence>
<evidence type="ECO:0000259" key="6">
    <source>
        <dbReference type="Pfam" id="PF07694"/>
    </source>
</evidence>
<proteinExistence type="predicted"/>
<reference evidence="7" key="1">
    <citation type="submission" date="2023-05" db="EMBL/GenBank/DDBJ databases">
        <title>Cataloging the Phylogenetic Diversity of Human Bladder Bacteria.</title>
        <authorList>
            <person name="Du J."/>
        </authorList>
    </citation>
    <scope>NUCLEOTIDE SEQUENCE</scope>
    <source>
        <strain evidence="7">UMB0765</strain>
    </source>
</reference>
<gene>
    <name evidence="7" type="ORF">QP487_13440</name>
</gene>
<dbReference type="EMBL" id="JASOPU010000518">
    <property type="protein sequence ID" value="MDK7294415.1"/>
    <property type="molecule type" value="Genomic_DNA"/>
</dbReference>
<evidence type="ECO:0000256" key="4">
    <source>
        <dbReference type="ARBA" id="ARBA00022989"/>
    </source>
</evidence>
<dbReference type="InterPro" id="IPR011620">
    <property type="entry name" value="Sig_transdc_His_kinase_LytS_TM"/>
</dbReference>
<evidence type="ECO:0000256" key="2">
    <source>
        <dbReference type="ARBA" id="ARBA00022475"/>
    </source>
</evidence>
<evidence type="ECO:0000256" key="1">
    <source>
        <dbReference type="ARBA" id="ARBA00004651"/>
    </source>
</evidence>
<name>A0AAW6YQI9_9STRE</name>
<evidence type="ECO:0000256" key="5">
    <source>
        <dbReference type="ARBA" id="ARBA00023136"/>
    </source>
</evidence>
<protein>
    <submittedName>
        <fullName evidence="7">LytS/YhcK type 5TM receptor domain-containing protein</fullName>
    </submittedName>
</protein>
<dbReference type="AlphaFoldDB" id="A0AAW6YQI9"/>
<accession>A0AAW6YQI9</accession>
<sequence length="73" mass="7503">MQITSEGLKYSGLLTQISPNTSIANTRSLAIGVSGFVGGPWVGSAVGLIAGVHRFFQGNGSNAFYMLSSPLIG</sequence>
<evidence type="ECO:0000313" key="8">
    <source>
        <dbReference type="Proteomes" id="UP001237917"/>
    </source>
</evidence>
<keyword evidence="3" id="KW-0812">Transmembrane</keyword>
<dbReference type="GO" id="GO:0005886">
    <property type="term" value="C:plasma membrane"/>
    <property type="evidence" value="ECO:0007669"/>
    <property type="project" value="UniProtKB-SubCell"/>
</dbReference>
<comment type="subcellular location">
    <subcellularLocation>
        <location evidence="1">Cell membrane</location>
        <topology evidence="1">Multi-pass membrane protein</topology>
    </subcellularLocation>
</comment>